<organism evidence="7 8">
    <name type="scientific">Plantactinospora mayteni</name>
    <dbReference type="NCBI Taxonomy" id="566021"/>
    <lineage>
        <taxon>Bacteria</taxon>
        <taxon>Bacillati</taxon>
        <taxon>Actinomycetota</taxon>
        <taxon>Actinomycetes</taxon>
        <taxon>Micromonosporales</taxon>
        <taxon>Micromonosporaceae</taxon>
        <taxon>Plantactinospora</taxon>
    </lineage>
</organism>
<keyword evidence="8" id="KW-1185">Reference proteome</keyword>
<feature type="domain" description="Core-binding (CB)" evidence="6">
    <location>
        <begin position="84"/>
        <end position="171"/>
    </location>
</feature>
<accession>A0ABQ4EUA5</accession>
<dbReference type="Pfam" id="PF00589">
    <property type="entry name" value="Phage_integrase"/>
    <property type="match status" value="1"/>
</dbReference>
<feature type="compositionally biased region" description="Low complexity" evidence="4">
    <location>
        <begin position="461"/>
        <end position="471"/>
    </location>
</feature>
<dbReference type="PANTHER" id="PTHR30349:SF91">
    <property type="entry name" value="INTA PROTEIN"/>
    <property type="match status" value="1"/>
</dbReference>
<dbReference type="PROSITE" id="PS51898">
    <property type="entry name" value="TYR_RECOMBINASE"/>
    <property type="match status" value="1"/>
</dbReference>
<evidence type="ECO:0000259" key="6">
    <source>
        <dbReference type="PROSITE" id="PS51900"/>
    </source>
</evidence>
<keyword evidence="1 3" id="KW-0238">DNA-binding</keyword>
<evidence type="ECO:0000256" key="3">
    <source>
        <dbReference type="PROSITE-ProRule" id="PRU01248"/>
    </source>
</evidence>
<proteinExistence type="predicted"/>
<dbReference type="PROSITE" id="PS51900">
    <property type="entry name" value="CB"/>
    <property type="match status" value="1"/>
</dbReference>
<keyword evidence="2" id="KW-0233">DNA recombination</keyword>
<evidence type="ECO:0000256" key="4">
    <source>
        <dbReference type="SAM" id="MobiDB-lite"/>
    </source>
</evidence>
<dbReference type="InterPro" id="IPR010998">
    <property type="entry name" value="Integrase_recombinase_N"/>
</dbReference>
<dbReference type="InterPro" id="IPR013762">
    <property type="entry name" value="Integrase-like_cat_sf"/>
</dbReference>
<sequence>MNSQGVIVKRCRCVDPVTGRARGRSCPQLLERGHGTWYFHCSIRDLLGQVGRVRRGGFPSEAAARRARDELLALSREEQAGRSWTVARWLRYWLSTRSRIRPTTRMHYTRDVEHFLIPHIGQLILGELTSRQLNTAFTQIASTRNRSGQPQTACTLQHVHTTLRAALSAAVREGLIVDNPARRVELPARPRPHALVWTEARVAEWQATGQRPTVAVWTPTQLASFLDYVRDDNLFALWWLIALRGLRRGEAAGLRWTEVDLHEGQLSVVRQRTTAGYDVHEGPPKSASSRRSVALDQHTVRVLRQHRDRQRQRRAARAEAGKVCHDSGYVFTGPDGLPIHPGYLTQRLRLLVDRAGLPPIRLHDLRHGAATLACAAGADLKGVQDQLGHATIVLTADTYTSVLPESQRAAAEATARLVLDAGKPSEEIRRQLRHGRDTPQEPAVAAQERPAGGCRPRWRPSRASGAAGLRASYRRRAGRAHGSG</sequence>
<dbReference type="InterPro" id="IPR050090">
    <property type="entry name" value="Tyrosine_recombinase_XerCD"/>
</dbReference>
<reference evidence="7 8" key="1">
    <citation type="submission" date="2021-01" db="EMBL/GenBank/DDBJ databases">
        <title>Whole genome shotgun sequence of Plantactinospora mayteni NBRC 109088.</title>
        <authorList>
            <person name="Komaki H."/>
            <person name="Tamura T."/>
        </authorList>
    </citation>
    <scope>NUCLEOTIDE SEQUENCE [LARGE SCALE GENOMIC DNA]</scope>
    <source>
        <strain evidence="7 8">NBRC 109088</strain>
    </source>
</reference>
<name>A0ABQ4EUA5_9ACTN</name>
<dbReference type="CDD" id="cd01189">
    <property type="entry name" value="INT_ICEBs1_C_like"/>
    <property type="match status" value="1"/>
</dbReference>
<dbReference type="InterPro" id="IPR044068">
    <property type="entry name" value="CB"/>
</dbReference>
<comment type="caution">
    <text evidence="7">The sequence shown here is derived from an EMBL/GenBank/DDBJ whole genome shotgun (WGS) entry which is preliminary data.</text>
</comment>
<dbReference type="Gene3D" id="1.10.150.130">
    <property type="match status" value="1"/>
</dbReference>
<dbReference type="PANTHER" id="PTHR30349">
    <property type="entry name" value="PHAGE INTEGRASE-RELATED"/>
    <property type="match status" value="1"/>
</dbReference>
<dbReference type="InterPro" id="IPR011010">
    <property type="entry name" value="DNA_brk_join_enz"/>
</dbReference>
<protein>
    <submittedName>
        <fullName evidence="7">Site-specific integrase</fullName>
    </submittedName>
</protein>
<dbReference type="EMBL" id="BONX01000033">
    <property type="protein sequence ID" value="GIG98242.1"/>
    <property type="molecule type" value="Genomic_DNA"/>
</dbReference>
<evidence type="ECO:0000313" key="8">
    <source>
        <dbReference type="Proteomes" id="UP000621500"/>
    </source>
</evidence>
<dbReference type="InterPro" id="IPR002104">
    <property type="entry name" value="Integrase_catalytic"/>
</dbReference>
<feature type="region of interest" description="Disordered" evidence="4">
    <location>
        <begin position="431"/>
        <end position="484"/>
    </location>
</feature>
<gene>
    <name evidence="7" type="ORF">Pma05_48150</name>
</gene>
<evidence type="ECO:0000256" key="2">
    <source>
        <dbReference type="ARBA" id="ARBA00023172"/>
    </source>
</evidence>
<evidence type="ECO:0000256" key="1">
    <source>
        <dbReference type="ARBA" id="ARBA00023125"/>
    </source>
</evidence>
<evidence type="ECO:0000259" key="5">
    <source>
        <dbReference type="PROSITE" id="PS51898"/>
    </source>
</evidence>
<dbReference type="Proteomes" id="UP000621500">
    <property type="component" value="Unassembled WGS sequence"/>
</dbReference>
<feature type="compositionally biased region" description="Basic residues" evidence="4">
    <location>
        <begin position="472"/>
        <end position="484"/>
    </location>
</feature>
<dbReference type="SUPFAM" id="SSF56349">
    <property type="entry name" value="DNA breaking-rejoining enzymes"/>
    <property type="match status" value="1"/>
</dbReference>
<feature type="domain" description="Tyr recombinase" evidence="5">
    <location>
        <begin position="212"/>
        <end position="412"/>
    </location>
</feature>
<dbReference type="Gene3D" id="1.10.443.10">
    <property type="entry name" value="Intergrase catalytic core"/>
    <property type="match status" value="1"/>
</dbReference>
<evidence type="ECO:0000313" key="7">
    <source>
        <dbReference type="EMBL" id="GIG98242.1"/>
    </source>
</evidence>